<dbReference type="RefSeq" id="WP_116208117.1">
    <property type="nucleotide sequence ID" value="NZ_QUNR01000002.1"/>
</dbReference>
<dbReference type="SUPFAM" id="SSF53335">
    <property type="entry name" value="S-adenosyl-L-methionine-dependent methyltransferases"/>
    <property type="match status" value="1"/>
</dbReference>
<name>A0A3E0H6J0_9GAMM</name>
<dbReference type="Proteomes" id="UP000256774">
    <property type="component" value="Unassembled WGS sequence"/>
</dbReference>
<organism evidence="1 2">
    <name type="scientific">Paraperlucidibaca baekdonensis</name>
    <dbReference type="NCBI Taxonomy" id="748120"/>
    <lineage>
        <taxon>Bacteria</taxon>
        <taxon>Pseudomonadati</taxon>
        <taxon>Pseudomonadota</taxon>
        <taxon>Gammaproteobacteria</taxon>
        <taxon>Moraxellales</taxon>
        <taxon>Moraxellaceae</taxon>
        <taxon>Paraperlucidibaca</taxon>
    </lineage>
</organism>
<gene>
    <name evidence="1" type="ORF">DFR26_1300</name>
</gene>
<dbReference type="AlphaFoldDB" id="A0A3E0H6J0"/>
<dbReference type="EMBL" id="QUNR01000002">
    <property type="protein sequence ID" value="REH39120.1"/>
    <property type="molecule type" value="Genomic_DNA"/>
</dbReference>
<dbReference type="InterPro" id="IPR029063">
    <property type="entry name" value="SAM-dependent_MTases_sf"/>
</dbReference>
<evidence type="ECO:0000313" key="2">
    <source>
        <dbReference type="Proteomes" id="UP000256774"/>
    </source>
</evidence>
<proteinExistence type="predicted"/>
<dbReference type="Gene3D" id="3.40.50.150">
    <property type="entry name" value="Vaccinia Virus protein VP39"/>
    <property type="match status" value="1"/>
</dbReference>
<dbReference type="OrthoDB" id="3268555at2"/>
<protein>
    <recommendedName>
        <fullName evidence="3">Methyltransferase family protein</fullName>
    </recommendedName>
</protein>
<evidence type="ECO:0008006" key="3">
    <source>
        <dbReference type="Google" id="ProtNLM"/>
    </source>
</evidence>
<accession>A0A3E0H6J0</accession>
<evidence type="ECO:0000313" key="1">
    <source>
        <dbReference type="EMBL" id="REH39120.1"/>
    </source>
</evidence>
<keyword evidence="2" id="KW-1185">Reference proteome</keyword>
<reference evidence="1 2" key="1">
    <citation type="submission" date="2018-08" db="EMBL/GenBank/DDBJ databases">
        <title>Genomic Encyclopedia of Type Strains, Phase IV (KMG-IV): sequencing the most valuable type-strain genomes for metagenomic binning, comparative biology and taxonomic classification.</title>
        <authorList>
            <person name="Goeker M."/>
        </authorList>
    </citation>
    <scope>NUCLEOTIDE SEQUENCE [LARGE SCALE GENOMIC DNA]</scope>
    <source>
        <strain evidence="1 2">DSM 26022</strain>
    </source>
</reference>
<comment type="caution">
    <text evidence="1">The sequence shown here is derived from an EMBL/GenBank/DDBJ whole genome shotgun (WGS) entry which is preliminary data.</text>
</comment>
<sequence>MVKPNALWHRLVSGRHSLDFWLRSMPAKAPRLPSLADMRAGLPNAPALNPTQYAHALAQQQRLCASHPAMATWPTDLPPQVLADSLSVVHHGHDWLLPALAPRAEQPLRWLDIGCKNAAYALGLATLALAALPSPRQGLQLDALELDGGRRYRDGFTRAGYAQALLALTQDWLRQQRPAADLHGRFLQRDIRDHAESYNVITWLMPFVFTKPHLSWGLPLNYFDPAALTEHVLGLLKPGGVLMTLHLNPAEAHAQAACFHQARVAHEIIAHGPIDDPWLYLGGQRQVFVVKRR</sequence>